<sequence length="78" mass="9242">MCEKQKRIEELEIENVNLYRTLSEAYKFNAEERKLNAEERKLYVEQRNIDSQLIWRPWQVALIPILLGVLALVAAIAR</sequence>
<accession>A0A0H4A146</accession>
<evidence type="ECO:0000313" key="2">
    <source>
        <dbReference type="EMBL" id="AKN40642.1"/>
    </source>
</evidence>
<keyword evidence="1" id="KW-0812">Transmembrane</keyword>
<name>A0A0H4A146_9VIBR</name>
<organism evidence="2">
    <name type="scientific">Vibrio sp. FF_307</name>
    <dbReference type="NCBI Taxonomy" id="1652834"/>
    <lineage>
        <taxon>Bacteria</taxon>
        <taxon>Pseudomonadati</taxon>
        <taxon>Pseudomonadota</taxon>
        <taxon>Gammaproteobacteria</taxon>
        <taxon>Vibrionales</taxon>
        <taxon>Vibrionaceae</taxon>
        <taxon>Vibrio</taxon>
    </lineage>
</organism>
<reference evidence="2" key="1">
    <citation type="journal article" date="2015" name="MBio">
        <title>Eco-Evolutionary Dynamics of Episomes among Ecologically Cohesive Bacterial Populations.</title>
        <authorList>
            <person name="Xue H."/>
            <person name="Cordero O.X."/>
            <person name="Camas F.M."/>
            <person name="Trimble W."/>
            <person name="Meyer F."/>
            <person name="Guglielmini J."/>
            <person name="Rocha E.P."/>
            <person name="Polz M.F."/>
        </authorList>
    </citation>
    <scope>NUCLEOTIDE SEQUENCE</scope>
    <source>
        <strain evidence="2">FF_307</strain>
    </source>
</reference>
<dbReference type="EMBL" id="KP795701">
    <property type="protein sequence ID" value="AKN40642.1"/>
    <property type="molecule type" value="Genomic_DNA"/>
</dbReference>
<keyword evidence="1" id="KW-1133">Transmembrane helix</keyword>
<feature type="transmembrane region" description="Helical" evidence="1">
    <location>
        <begin position="58"/>
        <end position="77"/>
    </location>
</feature>
<evidence type="ECO:0000256" key="1">
    <source>
        <dbReference type="SAM" id="Phobius"/>
    </source>
</evidence>
<keyword evidence="1" id="KW-0472">Membrane</keyword>
<dbReference type="AlphaFoldDB" id="A0A0H4A146"/>
<proteinExistence type="predicted"/>
<protein>
    <submittedName>
        <fullName evidence="2">Uncharacterized protein</fullName>
    </submittedName>
</protein>